<feature type="transmembrane region" description="Helical" evidence="9">
    <location>
        <begin position="12"/>
        <end position="31"/>
    </location>
</feature>
<feature type="domain" description="Na+/H+ antiporter NhaC-like C-terminal" evidence="10">
    <location>
        <begin position="160"/>
        <end position="459"/>
    </location>
</feature>
<organism evidence="11 12">
    <name type="scientific">Campylobacter mucosalis CCUG 21559</name>
    <dbReference type="NCBI Taxonomy" id="1032067"/>
    <lineage>
        <taxon>Bacteria</taxon>
        <taxon>Pseudomonadati</taxon>
        <taxon>Campylobacterota</taxon>
        <taxon>Epsilonproteobacteria</taxon>
        <taxon>Campylobacterales</taxon>
        <taxon>Campylobacteraceae</taxon>
        <taxon>Campylobacter</taxon>
    </lineage>
</organism>
<dbReference type="PANTHER" id="PTHR33451:SF3">
    <property type="entry name" value="MALATE-2H(+)_NA(+)-LACTATE ANTIPORTER"/>
    <property type="match status" value="1"/>
</dbReference>
<evidence type="ECO:0000313" key="12">
    <source>
        <dbReference type="Proteomes" id="UP000503264"/>
    </source>
</evidence>
<sequence>MEISKTKPTFLQSITPILVMVFGLAVGVGYLKLKVEPILLLSALVAGVIAWRIGYSYSDMQKGIIDKIASSLPALMILWVVGLLIGAWMFSGTIPMLVYYGIEIISPRYLVVTAFVISAIISTVTGTSWGSAGTIGVAIMGIAQGLGVDLAAAAGAVVAGAYFGDKLSPLSDTTNLAPIVAGSELYEHIKHMFYTTIPATIVALLAYYFIGSSAVSGGDISASILSLQNELDKVFDFNIILLLPALLVLAGSFLKWPTIPIMLISSFLSIILGILFQGFSLKSGFISMMTGFNLSMSGVEAEFSKDIIRLINRGGVSSVNSTTILVLCAMGLAGILTVTGMLNVVLSTVMSKVKSATGVIISTIGSCITVAFITGNSYLSIIVPGEMFKDFYKQKNLAAKNLSRTLEDSGTVIVPLIPWSAAGAYMTATLGVNTIEYLPWAVMNYMGVVFAVILAITGIGIARLDGKKD</sequence>
<feature type="transmembrane region" description="Helical" evidence="9">
    <location>
        <begin position="77"/>
        <end position="102"/>
    </location>
</feature>
<dbReference type="GO" id="GO:0015297">
    <property type="term" value="F:antiporter activity"/>
    <property type="evidence" value="ECO:0007669"/>
    <property type="project" value="UniProtKB-KW"/>
</dbReference>
<evidence type="ECO:0000256" key="8">
    <source>
        <dbReference type="ARBA" id="ARBA00038435"/>
    </source>
</evidence>
<feature type="transmembrane region" description="Helical" evidence="9">
    <location>
        <begin position="324"/>
        <end position="346"/>
    </location>
</feature>
<keyword evidence="3" id="KW-0050">Antiport</keyword>
<reference evidence="11 12" key="1">
    <citation type="submission" date="2016-07" db="EMBL/GenBank/DDBJ databases">
        <title>Comparative genomics of the Campylobacter concisus group.</title>
        <authorList>
            <person name="Miller W.G."/>
            <person name="Yee E."/>
            <person name="Chapman M.H."/>
            <person name="Huynh S."/>
            <person name="Bono J.L."/>
            <person name="On S.L.W."/>
            <person name="StLeger J."/>
            <person name="Foster G."/>
            <person name="Parker C.T."/>
        </authorList>
    </citation>
    <scope>NUCLEOTIDE SEQUENCE [LARGE SCALE GENOMIC DNA]</scope>
    <source>
        <strain evidence="11 12">CCUG 21559</strain>
    </source>
</reference>
<accession>A0A6G5QG63</accession>
<protein>
    <submittedName>
        <fullName evidence="11">Na+/H+ antiporter</fullName>
    </submittedName>
</protein>
<proteinExistence type="inferred from homology"/>
<dbReference type="Proteomes" id="UP000503264">
    <property type="component" value="Chromosome"/>
</dbReference>
<keyword evidence="4" id="KW-1003">Cell membrane</keyword>
<comment type="similarity">
    <text evidence="8">Belongs to the NhaC Na(+)/H(+) (TC 2.A.35) antiporter family.</text>
</comment>
<dbReference type="Pfam" id="PF03553">
    <property type="entry name" value="Na_H_antiporter"/>
    <property type="match status" value="1"/>
</dbReference>
<feature type="transmembrane region" description="Helical" evidence="9">
    <location>
        <begin position="261"/>
        <end position="279"/>
    </location>
</feature>
<feature type="transmembrane region" description="Helical" evidence="9">
    <location>
        <begin position="193"/>
        <end position="215"/>
    </location>
</feature>
<feature type="transmembrane region" description="Helical" evidence="9">
    <location>
        <begin position="135"/>
        <end position="163"/>
    </location>
</feature>
<evidence type="ECO:0000256" key="3">
    <source>
        <dbReference type="ARBA" id="ARBA00022449"/>
    </source>
</evidence>
<evidence type="ECO:0000256" key="1">
    <source>
        <dbReference type="ARBA" id="ARBA00004651"/>
    </source>
</evidence>
<evidence type="ECO:0000256" key="2">
    <source>
        <dbReference type="ARBA" id="ARBA00022448"/>
    </source>
</evidence>
<evidence type="ECO:0000256" key="7">
    <source>
        <dbReference type="ARBA" id="ARBA00023136"/>
    </source>
</evidence>
<name>A0A6G5QG63_9BACT</name>
<evidence type="ECO:0000256" key="6">
    <source>
        <dbReference type="ARBA" id="ARBA00022989"/>
    </source>
</evidence>
<keyword evidence="6 9" id="KW-1133">Transmembrane helix</keyword>
<evidence type="ECO:0000256" key="4">
    <source>
        <dbReference type="ARBA" id="ARBA00022475"/>
    </source>
</evidence>
<feature type="transmembrane region" description="Helical" evidence="9">
    <location>
        <begin position="442"/>
        <end position="464"/>
    </location>
</feature>
<gene>
    <name evidence="11" type="primary">nhaC1</name>
    <name evidence="11" type="ORF">CMUC_0870</name>
</gene>
<dbReference type="NCBIfam" id="TIGR00931">
    <property type="entry name" value="antiport_nhaC"/>
    <property type="match status" value="1"/>
</dbReference>
<comment type="subcellular location">
    <subcellularLocation>
        <location evidence="1">Cell membrane</location>
        <topology evidence="1">Multi-pass membrane protein</topology>
    </subcellularLocation>
</comment>
<dbReference type="InterPro" id="IPR004770">
    <property type="entry name" value="Na/H_antiport_NhaC"/>
</dbReference>
<keyword evidence="12" id="KW-1185">Reference proteome</keyword>
<dbReference type="InterPro" id="IPR052180">
    <property type="entry name" value="NhaC_Na-H+_Antiporter"/>
</dbReference>
<feature type="transmembrane region" description="Helical" evidence="9">
    <location>
        <begin position="358"/>
        <end position="383"/>
    </location>
</feature>
<dbReference type="GO" id="GO:0005886">
    <property type="term" value="C:plasma membrane"/>
    <property type="evidence" value="ECO:0007669"/>
    <property type="project" value="UniProtKB-SubCell"/>
</dbReference>
<feature type="transmembrane region" description="Helical" evidence="9">
    <location>
        <begin position="38"/>
        <end position="57"/>
    </location>
</feature>
<dbReference type="InterPro" id="IPR018461">
    <property type="entry name" value="Na/H_Antiport_NhaC-like_C"/>
</dbReference>
<evidence type="ECO:0000256" key="9">
    <source>
        <dbReference type="SAM" id="Phobius"/>
    </source>
</evidence>
<evidence type="ECO:0000259" key="10">
    <source>
        <dbReference type="Pfam" id="PF03553"/>
    </source>
</evidence>
<evidence type="ECO:0000256" key="5">
    <source>
        <dbReference type="ARBA" id="ARBA00022692"/>
    </source>
</evidence>
<keyword evidence="5 9" id="KW-0812">Transmembrane</keyword>
<dbReference type="AlphaFoldDB" id="A0A6G5QG63"/>
<keyword evidence="2" id="KW-0813">Transport</keyword>
<keyword evidence="7 9" id="KW-0472">Membrane</keyword>
<dbReference type="PANTHER" id="PTHR33451">
    <property type="entry name" value="MALATE-2H(+)/NA(+)-LACTATE ANTIPORTER"/>
    <property type="match status" value="1"/>
</dbReference>
<feature type="transmembrane region" description="Helical" evidence="9">
    <location>
        <begin position="109"/>
        <end position="129"/>
    </location>
</feature>
<dbReference type="EMBL" id="CP012542">
    <property type="protein sequence ID" value="QCD44660.1"/>
    <property type="molecule type" value="Genomic_DNA"/>
</dbReference>
<dbReference type="RefSeq" id="WP_169752773.1">
    <property type="nucleotide sequence ID" value="NZ_CP012542.1"/>
</dbReference>
<evidence type="ECO:0000313" key="11">
    <source>
        <dbReference type="EMBL" id="QCD44660.1"/>
    </source>
</evidence>
<feature type="transmembrane region" description="Helical" evidence="9">
    <location>
        <begin position="235"/>
        <end position="254"/>
    </location>
</feature>